<dbReference type="PANTHER" id="PTHR36181:SF2">
    <property type="entry name" value="INTRON-ENCODED ENDONUCLEASE AI3-RELATED"/>
    <property type="match status" value="1"/>
</dbReference>
<keyword evidence="1" id="KW-0812">Transmembrane</keyword>
<keyword evidence="4" id="KW-1185">Reference proteome</keyword>
<protein>
    <submittedName>
        <fullName evidence="3">Dod COII i2 grp IA protein</fullName>
    </submittedName>
</protein>
<gene>
    <name evidence="3" type="ORF">PAMITO_ORF471</name>
</gene>
<geneLocation type="mitochondrion" evidence="3"/>
<keyword evidence="3" id="KW-0496">Mitochondrion</keyword>
<dbReference type="EMBL" id="LR026971">
    <property type="protein sequence ID" value="VBB87390.1"/>
    <property type="molecule type" value="Genomic_DNA"/>
</dbReference>
<evidence type="ECO:0000313" key="3">
    <source>
        <dbReference type="EMBL" id="VBB87390.1"/>
    </source>
</evidence>
<evidence type="ECO:0000256" key="1">
    <source>
        <dbReference type="SAM" id="Phobius"/>
    </source>
</evidence>
<evidence type="ECO:0000259" key="2">
    <source>
        <dbReference type="Pfam" id="PF00961"/>
    </source>
</evidence>
<dbReference type="PANTHER" id="PTHR36181">
    <property type="entry name" value="INTRON-ENCODED ENDONUCLEASE AI3-RELATED"/>
    <property type="match status" value="1"/>
</dbReference>
<dbReference type="Proteomes" id="UP000280685">
    <property type="component" value="Mitochondrion MT"/>
</dbReference>
<reference evidence="3" key="1">
    <citation type="submission" date="2018-02" db="EMBL/GenBank/DDBJ databases">
        <authorList>
            <person name="Silar P."/>
        </authorList>
    </citation>
    <scope>NUCLEOTIDE SEQUENCE [LARGE SCALE GENOMIC DNA]</scope>
    <source>
        <strain evidence="3">T</strain>
    </source>
</reference>
<evidence type="ECO:0000313" key="4">
    <source>
        <dbReference type="Proteomes" id="UP000280685"/>
    </source>
</evidence>
<dbReference type="Pfam" id="PF00961">
    <property type="entry name" value="LAGLIDADG_1"/>
    <property type="match status" value="2"/>
</dbReference>
<keyword evidence="1" id="KW-0472">Membrane</keyword>
<proteinExistence type="predicted"/>
<sequence length="509" mass="59018">MSLTVLKVNESFTRSAYFEDKLKDKHILIILACLFELLILQLKKFIFMLALDNFYQARQATPKNYNLNISSSHLNKLYSKKKIFFKSTYRMYSTLFTDKELAVMGLSSLHPYVTMSEDEIQKFYAWFAGFTDAEGYFYIAISSSCAFRFQINLHKDDMHVLYFIQKNLGFGEVRSYNNYSSFTVTRLKDVKKLIVIFSQHPLQGSKWLNYKDFAKAFELYTNSRYAADSNLLKEILEIKNGMNKLRSDYTSLKEINITPYWLLGFIEGEGCFSINKGNSYRLDFSLTQAYSNLELMKKIKSYLENLPNAGGNYANALGISIIKYSNINHQSTVRIETTRIPYITNILIPFLENLTWHSKKQLDFQDWKIILMLKEKGHHFTEQGVNLIDRILNQMNNNRLSTNTKVLKSNVDRSLLLADIKDILNGPSNFEIKNGQKFIISLNKYYKSSRKNSSVEILDDVGNIILSFESLADCSAYLKVDPSTVSKRIKHNISFSLNNKQVYVKKSEK</sequence>
<organism evidence="3 4">
    <name type="scientific">Podospora comata</name>
    <dbReference type="NCBI Taxonomy" id="48703"/>
    <lineage>
        <taxon>Eukaryota</taxon>
        <taxon>Fungi</taxon>
        <taxon>Dikarya</taxon>
        <taxon>Ascomycota</taxon>
        <taxon>Pezizomycotina</taxon>
        <taxon>Sordariomycetes</taxon>
        <taxon>Sordariomycetidae</taxon>
        <taxon>Sordariales</taxon>
        <taxon>Podosporaceae</taxon>
        <taxon>Podospora</taxon>
    </lineage>
</organism>
<feature type="domain" description="Homing endonuclease LAGLIDADG" evidence="2">
    <location>
        <begin position="262"/>
        <end position="370"/>
    </location>
</feature>
<accession>A0ABY6SMH7</accession>
<name>A0ABY6SMH7_PODCO</name>
<dbReference type="SUPFAM" id="SSF55608">
    <property type="entry name" value="Homing endonucleases"/>
    <property type="match status" value="2"/>
</dbReference>
<dbReference type="InterPro" id="IPR027434">
    <property type="entry name" value="Homing_endonucl"/>
</dbReference>
<dbReference type="InterPro" id="IPR004860">
    <property type="entry name" value="LAGLIDADG_dom"/>
</dbReference>
<keyword evidence="1" id="KW-1133">Transmembrane helix</keyword>
<feature type="transmembrane region" description="Helical" evidence="1">
    <location>
        <begin position="27"/>
        <end position="51"/>
    </location>
</feature>
<feature type="domain" description="Homing endonuclease LAGLIDADG" evidence="2">
    <location>
        <begin position="128"/>
        <end position="216"/>
    </location>
</feature>
<dbReference type="Gene3D" id="3.10.28.10">
    <property type="entry name" value="Homing endonucleases"/>
    <property type="match status" value="2"/>
</dbReference>
<dbReference type="InterPro" id="IPR051289">
    <property type="entry name" value="LAGLIDADG_Endonuclease"/>
</dbReference>